<name>A0ABX3GYW7_9BACL</name>
<dbReference type="RefSeq" id="WP_076218037.1">
    <property type="nucleotide sequence ID" value="NZ_DALZAY010000003.1"/>
</dbReference>
<dbReference type="InterPro" id="IPR036388">
    <property type="entry name" value="WH-like_DNA-bd_sf"/>
</dbReference>
<dbReference type="PRINTS" id="PR00039">
    <property type="entry name" value="HTHLYSR"/>
</dbReference>
<keyword evidence="7" id="KW-1185">Reference proteome</keyword>
<dbReference type="SUPFAM" id="SSF53850">
    <property type="entry name" value="Periplasmic binding protein-like II"/>
    <property type="match status" value="1"/>
</dbReference>
<dbReference type="Pfam" id="PF03466">
    <property type="entry name" value="LysR_substrate"/>
    <property type="match status" value="1"/>
</dbReference>
<keyword evidence="4" id="KW-0804">Transcription</keyword>
<dbReference type="PANTHER" id="PTHR30126:SF64">
    <property type="entry name" value="HTH-TYPE TRANSCRIPTIONAL REGULATOR CITR"/>
    <property type="match status" value="1"/>
</dbReference>
<dbReference type="PANTHER" id="PTHR30126">
    <property type="entry name" value="HTH-TYPE TRANSCRIPTIONAL REGULATOR"/>
    <property type="match status" value="1"/>
</dbReference>
<dbReference type="CDD" id="cd05466">
    <property type="entry name" value="PBP2_LTTR_substrate"/>
    <property type="match status" value="1"/>
</dbReference>
<sequence length="310" mass="35470">MKSHFQQTVIEVIYIKFFNLEWYRIFLYTARYKNLTKAANELHITQPSVSYAIKQMEDSLGLKLFHRLSKGVELTEEGRALLEYVEPSLVMLDSAQKHLHNLKQLNEGEVRIGASDSLIKNLLLPQLNAFHKQYPGIRIRLSHGKTHEITKRLKEGEIDCALVHMPIDDPQLSIQTLATLEDCFVVGRAFQELANRSLTAKELAELPFILLSPESSTRLFVDHWFAGKRLSVKPDIELGSIDLLSEFARLGYGVAFISRSFVIEEIQKGELFELQLDDPPPPRNIGFAIHRDMRLSVAADSFVRMLRILD</sequence>
<dbReference type="Pfam" id="PF00126">
    <property type="entry name" value="HTH_1"/>
    <property type="match status" value="1"/>
</dbReference>
<evidence type="ECO:0000256" key="3">
    <source>
        <dbReference type="ARBA" id="ARBA00023125"/>
    </source>
</evidence>
<proteinExistence type="inferred from homology"/>
<dbReference type="InterPro" id="IPR005119">
    <property type="entry name" value="LysR_subst-bd"/>
</dbReference>
<dbReference type="InterPro" id="IPR036390">
    <property type="entry name" value="WH_DNA-bd_sf"/>
</dbReference>
<protein>
    <submittedName>
        <fullName evidence="6">LysR family transcriptional regulator</fullName>
    </submittedName>
</protein>
<evidence type="ECO:0000256" key="1">
    <source>
        <dbReference type="ARBA" id="ARBA00009437"/>
    </source>
</evidence>
<gene>
    <name evidence="6" type="ORF">BSO21_04415</name>
</gene>
<keyword evidence="3" id="KW-0238">DNA-binding</keyword>
<dbReference type="PROSITE" id="PS50931">
    <property type="entry name" value="HTH_LYSR"/>
    <property type="match status" value="1"/>
</dbReference>
<evidence type="ECO:0000313" key="7">
    <source>
        <dbReference type="Proteomes" id="UP000187158"/>
    </source>
</evidence>
<keyword evidence="2" id="KW-0805">Transcription regulation</keyword>
<organism evidence="6 7">
    <name type="scientific">Paenibacillus odorifer</name>
    <dbReference type="NCBI Taxonomy" id="189426"/>
    <lineage>
        <taxon>Bacteria</taxon>
        <taxon>Bacillati</taxon>
        <taxon>Bacillota</taxon>
        <taxon>Bacilli</taxon>
        <taxon>Bacillales</taxon>
        <taxon>Paenibacillaceae</taxon>
        <taxon>Paenibacillus</taxon>
    </lineage>
</organism>
<accession>A0ABX3GYW7</accession>
<evidence type="ECO:0000256" key="4">
    <source>
        <dbReference type="ARBA" id="ARBA00023163"/>
    </source>
</evidence>
<dbReference type="InterPro" id="IPR000847">
    <property type="entry name" value="LysR_HTH_N"/>
</dbReference>
<dbReference type="SUPFAM" id="SSF46785">
    <property type="entry name" value="Winged helix' DNA-binding domain"/>
    <property type="match status" value="1"/>
</dbReference>
<dbReference type="Gene3D" id="3.40.190.290">
    <property type="match status" value="1"/>
</dbReference>
<dbReference type="EMBL" id="MPVP01000013">
    <property type="protein sequence ID" value="OMD38305.1"/>
    <property type="molecule type" value="Genomic_DNA"/>
</dbReference>
<reference evidence="6 7" key="1">
    <citation type="submission" date="2016-11" db="EMBL/GenBank/DDBJ databases">
        <title>Paenibacillus species isolates.</title>
        <authorList>
            <person name="Beno S.M."/>
        </authorList>
    </citation>
    <scope>NUCLEOTIDE SEQUENCE [LARGE SCALE GENOMIC DNA]</scope>
    <source>
        <strain evidence="6 7">FSL H7-0433</strain>
    </source>
</reference>
<dbReference type="Proteomes" id="UP000187158">
    <property type="component" value="Unassembled WGS sequence"/>
</dbReference>
<feature type="domain" description="HTH lysR-type" evidence="5">
    <location>
        <begin position="18"/>
        <end position="75"/>
    </location>
</feature>
<comment type="caution">
    <text evidence="6">The sequence shown here is derived from an EMBL/GenBank/DDBJ whole genome shotgun (WGS) entry which is preliminary data.</text>
</comment>
<dbReference type="Gene3D" id="1.10.10.10">
    <property type="entry name" value="Winged helix-like DNA-binding domain superfamily/Winged helix DNA-binding domain"/>
    <property type="match status" value="1"/>
</dbReference>
<evidence type="ECO:0000259" key="5">
    <source>
        <dbReference type="PROSITE" id="PS50931"/>
    </source>
</evidence>
<evidence type="ECO:0000313" key="6">
    <source>
        <dbReference type="EMBL" id="OMD38305.1"/>
    </source>
</evidence>
<comment type="similarity">
    <text evidence="1">Belongs to the LysR transcriptional regulatory family.</text>
</comment>
<evidence type="ECO:0000256" key="2">
    <source>
        <dbReference type="ARBA" id="ARBA00023015"/>
    </source>
</evidence>